<evidence type="ECO:0000259" key="4">
    <source>
        <dbReference type="PROSITE" id="PS50089"/>
    </source>
</evidence>
<dbReference type="Gene3D" id="3.30.40.10">
    <property type="entry name" value="Zinc/RING finger domain, C3HC4 (zinc finger)"/>
    <property type="match status" value="1"/>
</dbReference>
<protein>
    <recommendedName>
        <fullName evidence="4">RING-type domain-containing protein</fullName>
    </recommendedName>
</protein>
<dbReference type="InterPro" id="IPR001841">
    <property type="entry name" value="Znf_RING"/>
</dbReference>
<evidence type="ECO:0000313" key="5">
    <source>
        <dbReference type="EMBL" id="CAH3171522.1"/>
    </source>
</evidence>
<reference evidence="5 6" key="1">
    <citation type="submission" date="2022-05" db="EMBL/GenBank/DDBJ databases">
        <authorList>
            <consortium name="Genoscope - CEA"/>
            <person name="William W."/>
        </authorList>
    </citation>
    <scope>NUCLEOTIDE SEQUENCE [LARGE SCALE GENOMIC DNA]</scope>
</reference>
<keyword evidence="1 3" id="KW-0479">Metal-binding</keyword>
<dbReference type="Proteomes" id="UP001159405">
    <property type="component" value="Unassembled WGS sequence"/>
</dbReference>
<feature type="domain" description="RING-type" evidence="4">
    <location>
        <begin position="247"/>
        <end position="293"/>
    </location>
</feature>
<accession>A0ABN8QYD2</accession>
<evidence type="ECO:0000256" key="2">
    <source>
        <dbReference type="ARBA" id="ARBA00022833"/>
    </source>
</evidence>
<name>A0ABN8QYD2_9CNID</name>
<evidence type="ECO:0000256" key="3">
    <source>
        <dbReference type="PROSITE-ProRule" id="PRU00175"/>
    </source>
</evidence>
<organism evidence="5 6">
    <name type="scientific">Porites lobata</name>
    <dbReference type="NCBI Taxonomy" id="104759"/>
    <lineage>
        <taxon>Eukaryota</taxon>
        <taxon>Metazoa</taxon>
        <taxon>Cnidaria</taxon>
        <taxon>Anthozoa</taxon>
        <taxon>Hexacorallia</taxon>
        <taxon>Scleractinia</taxon>
        <taxon>Fungiina</taxon>
        <taxon>Poritidae</taxon>
        <taxon>Porites</taxon>
    </lineage>
</organism>
<keyword evidence="6" id="KW-1185">Reference proteome</keyword>
<evidence type="ECO:0000313" key="6">
    <source>
        <dbReference type="Proteomes" id="UP001159405"/>
    </source>
</evidence>
<dbReference type="SUPFAM" id="SSF57850">
    <property type="entry name" value="RING/U-box"/>
    <property type="match status" value="1"/>
</dbReference>
<dbReference type="EMBL" id="CALNXK010000164">
    <property type="protein sequence ID" value="CAH3171522.1"/>
    <property type="molecule type" value="Genomic_DNA"/>
</dbReference>
<gene>
    <name evidence="5" type="ORF">PLOB_00011927</name>
</gene>
<keyword evidence="1 3" id="KW-0863">Zinc-finger</keyword>
<keyword evidence="2" id="KW-0862">Zinc</keyword>
<evidence type="ECO:0000256" key="1">
    <source>
        <dbReference type="ARBA" id="ARBA00022771"/>
    </source>
</evidence>
<dbReference type="InterPro" id="IPR013083">
    <property type="entry name" value="Znf_RING/FYVE/PHD"/>
</dbReference>
<sequence>MAFWPNDAVRFNLGHQMGGTSLQVMGEFVQPPSSYAPQVAEQHSGQLSQVFSYGVTPGSSSRPALFGGNKRKGGALVKIIHAEMTQNGKGSPSFSELGQTYLNINVDTANVYYILSKARDAFNDPSLELVSSNGLRIMDNECTKGLSFWKCGSRKIYAVRVTTHVPLKRRSAKSKAKASYSSCYDISDDSDEDFTPKKTRGGNHGDIQIVNSQINEVKSMVSDILKVNQILSLPLGVVKLLRDAFICKLCLSTPMKPPVIAAKCCNSLIGCEECVNHWYDGADGLSKRCPHCNEPRGYASTFQFKGLDEFLVGVRKLIKSDESNASD</sequence>
<proteinExistence type="predicted"/>
<dbReference type="PROSITE" id="PS50089">
    <property type="entry name" value="ZF_RING_2"/>
    <property type="match status" value="1"/>
</dbReference>
<comment type="caution">
    <text evidence="5">The sequence shown here is derived from an EMBL/GenBank/DDBJ whole genome shotgun (WGS) entry which is preliminary data.</text>
</comment>